<protein>
    <submittedName>
        <fullName evidence="3">Anti-repressor SinI family protein</fullName>
    </submittedName>
</protein>
<dbReference type="Proteomes" id="UP001418804">
    <property type="component" value="Unassembled WGS sequence"/>
</dbReference>
<comment type="caution">
    <text evidence="3">The sequence shown here is derived from an EMBL/GenBank/DDBJ whole genome shotgun (WGS) entry which is preliminary data.</text>
</comment>
<dbReference type="InterPro" id="IPR010981">
    <property type="entry name" value="SinR/SinI_dimer_dom"/>
</dbReference>
<evidence type="ECO:0000259" key="1">
    <source>
        <dbReference type="PROSITE" id="PS50937"/>
    </source>
</evidence>
<reference evidence="3 4" key="1">
    <citation type="submission" date="2024-05" db="EMBL/GenBank/DDBJ databases">
        <title>The mechanism of isolation and screening of efficient mineral weathering bacteria priestia aryabhattai c4-10 with weathered biotite.</title>
        <authorList>
            <person name="Yang S."/>
        </authorList>
    </citation>
    <scope>NUCLEOTIDE SEQUENCE [LARGE SCALE GENOMIC DNA]</scope>
    <source>
        <strain evidence="3 4">C4-10</strain>
    </source>
</reference>
<evidence type="ECO:0000259" key="2">
    <source>
        <dbReference type="PROSITE" id="PS51500"/>
    </source>
</evidence>
<dbReference type="RefSeq" id="WP_228307706.1">
    <property type="nucleotide sequence ID" value="NZ_CP025621.1"/>
</dbReference>
<organism evidence="3 4">
    <name type="scientific">Priestia aryabhattai</name>
    <name type="common">Bacillus aryabhattai</name>
    <dbReference type="NCBI Taxonomy" id="412384"/>
    <lineage>
        <taxon>Bacteria</taxon>
        <taxon>Bacillati</taxon>
        <taxon>Bacillota</taxon>
        <taxon>Bacilli</taxon>
        <taxon>Bacillales</taxon>
        <taxon>Bacillaceae</taxon>
        <taxon>Priestia</taxon>
    </lineage>
</organism>
<accession>A0ABD5KTA0</accession>
<sequence>MMSANDKSTIDLEWVHLMLKAQDQGISIQDVKEFISNPNQFNKKEYNK</sequence>
<feature type="domain" description="HTH merR-type" evidence="1">
    <location>
        <begin position="11"/>
        <end position="37"/>
    </location>
</feature>
<proteinExistence type="predicted"/>
<evidence type="ECO:0000313" key="4">
    <source>
        <dbReference type="Proteomes" id="UP001418804"/>
    </source>
</evidence>
<dbReference type="PROSITE" id="PS51500">
    <property type="entry name" value="SIN"/>
    <property type="match status" value="1"/>
</dbReference>
<dbReference type="InterPro" id="IPR036281">
    <property type="entry name" value="SinR/SinI_dimer_dom_sf"/>
</dbReference>
<dbReference type="EMBL" id="JBDIVD010000001">
    <property type="protein sequence ID" value="MEN3153330.1"/>
    <property type="molecule type" value="Genomic_DNA"/>
</dbReference>
<feature type="domain" description="Sin" evidence="2">
    <location>
        <begin position="1"/>
        <end position="39"/>
    </location>
</feature>
<dbReference type="PROSITE" id="PS50937">
    <property type="entry name" value="HTH_MERR_2"/>
    <property type="match status" value="1"/>
</dbReference>
<gene>
    <name evidence="3" type="ORF">ABDD91_10820</name>
</gene>
<dbReference type="InterPro" id="IPR000551">
    <property type="entry name" value="MerR-type_HTH_dom"/>
</dbReference>
<reference evidence="3 4" key="2">
    <citation type="submission" date="2024-05" db="EMBL/GenBank/DDBJ databases">
        <authorList>
            <person name="Zheng X."/>
        </authorList>
    </citation>
    <scope>NUCLEOTIDE SEQUENCE [LARGE SCALE GENOMIC DNA]</scope>
    <source>
        <strain evidence="3 4">C4-10</strain>
    </source>
</reference>
<evidence type="ECO:0000313" key="3">
    <source>
        <dbReference type="EMBL" id="MEN3153330.1"/>
    </source>
</evidence>
<dbReference type="SUPFAM" id="SSF47406">
    <property type="entry name" value="SinR repressor dimerisation domain-like"/>
    <property type="match status" value="1"/>
</dbReference>
<name>A0ABD5KTA0_PRIAR</name>
<dbReference type="Pfam" id="PF08671">
    <property type="entry name" value="SinI"/>
    <property type="match status" value="1"/>
</dbReference>
<dbReference type="AlphaFoldDB" id="A0ABD5KTA0"/>